<reference evidence="2 4" key="1">
    <citation type="submission" date="2019-07" db="EMBL/GenBank/DDBJ databases">
        <title>Genomics analysis of Aphanomyces spp. identifies a new class of oomycete effector associated with host adaptation.</title>
        <authorList>
            <person name="Gaulin E."/>
        </authorList>
    </citation>
    <scope>NUCLEOTIDE SEQUENCE [LARGE SCALE GENOMIC DNA]</scope>
    <source>
        <strain evidence="2 4">ATCC 201684</strain>
    </source>
</reference>
<feature type="region of interest" description="Disordered" evidence="1">
    <location>
        <begin position="1"/>
        <end position="33"/>
    </location>
</feature>
<gene>
    <name evidence="2" type="ORF">Ae201684_006934</name>
    <name evidence="3" type="ORF">Ae201684_006936</name>
</gene>
<sequence>MPLNSSKNAKDRRSFKRAMARQSRYNVESNGRRVARKPRKPIFGIDISLWNLLDTMHSKEPNAKIVLASDVIVSHLSVEEKRSYLLERIQSIRLQQATRVSFGRRSSVVSIHGLHDDVPKSNEVTNTRDDAAPMRLSLSPLRKFTDKA</sequence>
<name>A0A6G0X9Y6_9STRA</name>
<proteinExistence type="predicted"/>
<evidence type="ECO:0000256" key="1">
    <source>
        <dbReference type="SAM" id="MobiDB-lite"/>
    </source>
</evidence>
<accession>A0A6G0X9Y6</accession>
<dbReference type="AlphaFoldDB" id="A0A6G0X9Y6"/>
<dbReference type="VEuPathDB" id="FungiDB:AeMF1_005291"/>
<evidence type="ECO:0000313" key="3">
    <source>
        <dbReference type="EMBL" id="KAF0736776.1"/>
    </source>
</evidence>
<protein>
    <submittedName>
        <fullName evidence="2">Uncharacterized protein</fullName>
    </submittedName>
</protein>
<comment type="caution">
    <text evidence="2">The sequence shown here is derived from an EMBL/GenBank/DDBJ whole genome shotgun (WGS) entry which is preliminary data.</text>
</comment>
<evidence type="ECO:0000313" key="4">
    <source>
        <dbReference type="Proteomes" id="UP000481153"/>
    </source>
</evidence>
<dbReference type="Proteomes" id="UP000481153">
    <property type="component" value="Unassembled WGS sequence"/>
</dbReference>
<evidence type="ECO:0000313" key="2">
    <source>
        <dbReference type="EMBL" id="KAF0736774.1"/>
    </source>
</evidence>
<dbReference type="EMBL" id="VJMJ01000087">
    <property type="protein sequence ID" value="KAF0736774.1"/>
    <property type="molecule type" value="Genomic_DNA"/>
</dbReference>
<organism evidence="2 4">
    <name type="scientific">Aphanomyces euteiches</name>
    <dbReference type="NCBI Taxonomy" id="100861"/>
    <lineage>
        <taxon>Eukaryota</taxon>
        <taxon>Sar</taxon>
        <taxon>Stramenopiles</taxon>
        <taxon>Oomycota</taxon>
        <taxon>Saprolegniomycetes</taxon>
        <taxon>Saprolegniales</taxon>
        <taxon>Verrucalvaceae</taxon>
        <taxon>Aphanomyces</taxon>
    </lineage>
</organism>
<dbReference type="EMBL" id="VJMJ01000087">
    <property type="protein sequence ID" value="KAF0736776.1"/>
    <property type="molecule type" value="Genomic_DNA"/>
</dbReference>
<keyword evidence="4" id="KW-1185">Reference proteome</keyword>